<dbReference type="Proteomes" id="UP000463470">
    <property type="component" value="Unassembled WGS sequence"/>
</dbReference>
<dbReference type="Pfam" id="PF07669">
    <property type="entry name" value="Eco57I"/>
    <property type="match status" value="1"/>
</dbReference>
<protein>
    <recommendedName>
        <fullName evidence="1">site-specific DNA-methyltransferase (adenine-specific)</fullName>
        <ecNumber evidence="1">2.1.1.72</ecNumber>
    </recommendedName>
</protein>
<evidence type="ECO:0000256" key="3">
    <source>
        <dbReference type="ARBA" id="ARBA00022679"/>
    </source>
</evidence>
<dbReference type="InterPro" id="IPR050953">
    <property type="entry name" value="N4_N6_ade-DNA_methylase"/>
</dbReference>
<evidence type="ECO:0000256" key="2">
    <source>
        <dbReference type="ARBA" id="ARBA00022603"/>
    </source>
</evidence>
<sequence length="642" mass="71632">MARGLAEMYKDQERLSVAWSFCFALLNTYWNLTASRLGPSAPIRPVPVTLPPLERSAQTLAQQMGEHLAERHDPLESGYLVGTVYTAMLPEAQRSSLGAYYTPPSLVNRLLDLTEQTGFDWTRGTIIDPACGGGAFLAPVAARMLQHIAGEPREKLTIIAERLAGQEIDPFAGWMSQVMLDIVLLPLCTQAGCRPPNLVKTVDSLTALPKRRYDLVIGNPPYGRVRLDGAMRKAYARSLYGHANLYGLFTDLALRLTTKEGMVAYVTPTSFLGGQYFKALRALLFREARPAVIDFVADREGVFDDVLQETALSVFVRSKQSAEVEVSEITPRSIQTAHVQPVGRFTIEGEAPWILPRHPEQAAFFRHLKAMPTRLSHLGYNVSTGPLVWNRHKDQLLQNRLDDAYPIVWSEAVTDAGFSFSATKRNHVPFIRVEPGQTFLKVQRECVLVHRTTAKEQNRRLLAAVMPQSFIDAYGAAVVENHLNMIYPDRDVEITPATLSALLNCKAVDMAFRCISGSVAVSAYELHALPLPGLPQLLTLQQRIGEGAAKQDIEQWVNQCYGVTNHEDAAGVAAPIPIWRFCVRPRAATSWSAGHYPRRIGATHRQPLGQFRRRRRHQRLDRLAARYSGEPKKQKMRVTTIA</sequence>
<dbReference type="EC" id="2.1.1.72" evidence="1"/>
<name>A0A845L245_9FIRM</name>
<proteinExistence type="predicted"/>
<dbReference type="InterPro" id="IPR002052">
    <property type="entry name" value="DNA_methylase_N6_adenine_CS"/>
</dbReference>
<dbReference type="GO" id="GO:0003676">
    <property type="term" value="F:nucleic acid binding"/>
    <property type="evidence" value="ECO:0007669"/>
    <property type="project" value="InterPro"/>
</dbReference>
<feature type="domain" description="Type II methyltransferase M.TaqI-like" evidence="6">
    <location>
        <begin position="210"/>
        <end position="300"/>
    </location>
</feature>
<dbReference type="SUPFAM" id="SSF53335">
    <property type="entry name" value="S-adenosyl-L-methionine-dependent methyltransferases"/>
    <property type="match status" value="1"/>
</dbReference>
<accession>A0A845L245</accession>
<evidence type="ECO:0000259" key="6">
    <source>
        <dbReference type="Pfam" id="PF07669"/>
    </source>
</evidence>
<dbReference type="InterPro" id="IPR011639">
    <property type="entry name" value="MethylTrfase_TaqI-like_dom"/>
</dbReference>
<dbReference type="GO" id="GO:0006304">
    <property type="term" value="P:DNA modification"/>
    <property type="evidence" value="ECO:0007669"/>
    <property type="project" value="InterPro"/>
</dbReference>
<evidence type="ECO:0000313" key="7">
    <source>
        <dbReference type="EMBL" id="MZP30617.1"/>
    </source>
</evidence>
<keyword evidence="4" id="KW-0949">S-adenosyl-L-methionine</keyword>
<comment type="caution">
    <text evidence="7">The sequence shown here is derived from an EMBL/GenBank/DDBJ whole genome shotgun (WGS) entry which is preliminary data.</text>
</comment>
<organism evidence="7 8">
    <name type="scientific">Heliomicrobium undosum</name>
    <dbReference type="NCBI Taxonomy" id="121734"/>
    <lineage>
        <taxon>Bacteria</taxon>
        <taxon>Bacillati</taxon>
        <taxon>Bacillota</taxon>
        <taxon>Clostridia</taxon>
        <taxon>Eubacteriales</taxon>
        <taxon>Heliobacteriaceae</taxon>
        <taxon>Heliomicrobium</taxon>
    </lineage>
</organism>
<dbReference type="GO" id="GO:0009007">
    <property type="term" value="F:site-specific DNA-methyltransferase (adenine-specific) activity"/>
    <property type="evidence" value="ECO:0007669"/>
    <property type="project" value="UniProtKB-EC"/>
</dbReference>
<evidence type="ECO:0000313" key="8">
    <source>
        <dbReference type="Proteomes" id="UP000463470"/>
    </source>
</evidence>
<dbReference type="OrthoDB" id="9815272at2"/>
<evidence type="ECO:0000256" key="1">
    <source>
        <dbReference type="ARBA" id="ARBA00011900"/>
    </source>
</evidence>
<dbReference type="EMBL" id="WXEY01000016">
    <property type="protein sequence ID" value="MZP30617.1"/>
    <property type="molecule type" value="Genomic_DNA"/>
</dbReference>
<comment type="catalytic activity">
    <reaction evidence="5">
        <text>a 2'-deoxyadenosine in DNA + S-adenosyl-L-methionine = an N(6)-methyl-2'-deoxyadenosine in DNA + S-adenosyl-L-homocysteine + H(+)</text>
        <dbReference type="Rhea" id="RHEA:15197"/>
        <dbReference type="Rhea" id="RHEA-COMP:12418"/>
        <dbReference type="Rhea" id="RHEA-COMP:12419"/>
        <dbReference type="ChEBI" id="CHEBI:15378"/>
        <dbReference type="ChEBI" id="CHEBI:57856"/>
        <dbReference type="ChEBI" id="CHEBI:59789"/>
        <dbReference type="ChEBI" id="CHEBI:90615"/>
        <dbReference type="ChEBI" id="CHEBI:90616"/>
        <dbReference type="EC" id="2.1.1.72"/>
    </reaction>
</comment>
<dbReference type="PANTHER" id="PTHR33841:SF1">
    <property type="entry name" value="DNA METHYLTRANSFERASE A"/>
    <property type="match status" value="1"/>
</dbReference>
<keyword evidence="2 7" id="KW-0489">Methyltransferase</keyword>
<dbReference type="GO" id="GO:0032259">
    <property type="term" value="P:methylation"/>
    <property type="evidence" value="ECO:0007669"/>
    <property type="project" value="UniProtKB-KW"/>
</dbReference>
<dbReference type="Gene3D" id="3.40.50.150">
    <property type="entry name" value="Vaccinia Virus protein VP39"/>
    <property type="match status" value="1"/>
</dbReference>
<dbReference type="PROSITE" id="PS00092">
    <property type="entry name" value="N6_MTASE"/>
    <property type="match status" value="1"/>
</dbReference>
<reference evidence="7 8" key="1">
    <citation type="submission" date="2020-01" db="EMBL/GenBank/DDBJ databases">
        <title>Whole-genome sequence of Heliobacterium undosum DSM 13378.</title>
        <authorList>
            <person name="Kyndt J.A."/>
            <person name="Meyer T.E."/>
        </authorList>
    </citation>
    <scope>NUCLEOTIDE SEQUENCE [LARGE SCALE GENOMIC DNA]</scope>
    <source>
        <strain evidence="7 8">DSM 13378</strain>
    </source>
</reference>
<keyword evidence="3" id="KW-0808">Transferase</keyword>
<evidence type="ECO:0000256" key="5">
    <source>
        <dbReference type="ARBA" id="ARBA00047942"/>
    </source>
</evidence>
<keyword evidence="8" id="KW-1185">Reference proteome</keyword>
<gene>
    <name evidence="7" type="ORF">GTO91_12925</name>
</gene>
<dbReference type="InterPro" id="IPR029063">
    <property type="entry name" value="SAM-dependent_MTases_sf"/>
</dbReference>
<dbReference type="PANTHER" id="PTHR33841">
    <property type="entry name" value="DNA METHYLTRANSFERASE YEEA-RELATED"/>
    <property type="match status" value="1"/>
</dbReference>
<dbReference type="PRINTS" id="PR00507">
    <property type="entry name" value="N12N6MTFRASE"/>
</dbReference>
<evidence type="ECO:0000256" key="4">
    <source>
        <dbReference type="ARBA" id="ARBA00022691"/>
    </source>
</evidence>
<dbReference type="AlphaFoldDB" id="A0A845L245"/>